<dbReference type="EMBL" id="GL888334">
    <property type="protein sequence ID" value="EGI62538.1"/>
    <property type="molecule type" value="Genomic_DNA"/>
</dbReference>
<feature type="region of interest" description="Disordered" evidence="1">
    <location>
        <begin position="117"/>
        <end position="158"/>
    </location>
</feature>
<evidence type="ECO:0000313" key="2">
    <source>
        <dbReference type="EMBL" id="EGI62538.1"/>
    </source>
</evidence>
<reference evidence="2" key="1">
    <citation type="submission" date="2011-02" db="EMBL/GenBank/DDBJ databases">
        <title>The genome of the leaf-cutting ant Acromyrmex echinatior suggests key adaptations to social evolution and fungus farming.</title>
        <authorList>
            <person name="Nygaard S."/>
            <person name="Zhang G."/>
        </authorList>
    </citation>
    <scope>NUCLEOTIDE SEQUENCE</scope>
</reference>
<keyword evidence="3" id="KW-1185">Reference proteome</keyword>
<dbReference type="InParanoid" id="F4WTE6"/>
<protein>
    <submittedName>
        <fullName evidence="2">Uncharacterized protein</fullName>
    </submittedName>
</protein>
<sequence length="407" mass="46487">MGRSEKKEDKEEEEQKSTEQRKTERRRRGRFGLIVVVLNTGQGGERVYDVWMKQSGEVTLTPADFSSECGVCPCESARRDFSRRDVKVAKVFAEVKAGVKASQLSRIWRNRNAVRPTTTVQESWEEKRRKIAPHHKRTDVPTPRRSSRSRSGRNEIPDRASVVHYRDDDLARKGIADATIYAHRLTPSSFFSRGEWHISLRPIRSAVVTQKCIAVAYSSEIKRVITPRCDDRDGDEVDERVRAHFPSRRSKRVSSPAITKGYHHRTGKFAFADPGRGQMPTICTKPASDAGSFSMMDDKQANTILKSLLVKYWHDKTIINGITLFITFGQYSYPLSDRSYHPIIFPLVGQSWLPLSLYRPPEVEGNWHEKLTGRTKVTNDEIKDISPAITLELSLGQCFELCEKIYT</sequence>
<name>F4WTE6_ACREC</name>
<evidence type="ECO:0000313" key="3">
    <source>
        <dbReference type="Proteomes" id="UP000007755"/>
    </source>
</evidence>
<organism evidence="3">
    <name type="scientific">Acromyrmex echinatior</name>
    <name type="common">Panamanian leafcutter ant</name>
    <name type="synonym">Acromyrmex octospinosus echinatior</name>
    <dbReference type="NCBI Taxonomy" id="103372"/>
    <lineage>
        <taxon>Eukaryota</taxon>
        <taxon>Metazoa</taxon>
        <taxon>Ecdysozoa</taxon>
        <taxon>Arthropoda</taxon>
        <taxon>Hexapoda</taxon>
        <taxon>Insecta</taxon>
        <taxon>Pterygota</taxon>
        <taxon>Neoptera</taxon>
        <taxon>Endopterygota</taxon>
        <taxon>Hymenoptera</taxon>
        <taxon>Apocrita</taxon>
        <taxon>Aculeata</taxon>
        <taxon>Formicoidea</taxon>
        <taxon>Formicidae</taxon>
        <taxon>Myrmicinae</taxon>
        <taxon>Acromyrmex</taxon>
    </lineage>
</organism>
<accession>F4WTE6</accession>
<feature type="compositionally biased region" description="Basic and acidic residues" evidence="1">
    <location>
        <begin position="1"/>
        <end position="22"/>
    </location>
</feature>
<feature type="region of interest" description="Disordered" evidence="1">
    <location>
        <begin position="1"/>
        <end position="25"/>
    </location>
</feature>
<dbReference type="AlphaFoldDB" id="F4WTE6"/>
<gene>
    <name evidence="2" type="ORF">G5I_09104</name>
</gene>
<proteinExistence type="predicted"/>
<dbReference type="Proteomes" id="UP000007755">
    <property type="component" value="Unassembled WGS sequence"/>
</dbReference>
<evidence type="ECO:0000256" key="1">
    <source>
        <dbReference type="SAM" id="MobiDB-lite"/>
    </source>
</evidence>